<reference evidence="3 4" key="1">
    <citation type="submission" date="2025-05" db="UniProtKB">
        <authorList>
            <consortium name="RefSeq"/>
        </authorList>
    </citation>
    <scope>IDENTIFICATION</scope>
    <source>
        <tissue evidence="3 4">Muscle</tissue>
    </source>
</reference>
<evidence type="ECO:0000259" key="1">
    <source>
        <dbReference type="PROSITE" id="PS51034"/>
    </source>
</evidence>
<dbReference type="Pfam" id="PF25057">
    <property type="entry name" value="CUT_N"/>
    <property type="match status" value="1"/>
</dbReference>
<dbReference type="Proteomes" id="UP000694941">
    <property type="component" value="Unplaced"/>
</dbReference>
<dbReference type="RefSeq" id="XP_022252583.1">
    <property type="nucleotide sequence ID" value="XM_022396875.1"/>
</dbReference>
<feature type="domain" description="ZP" evidence="1">
    <location>
        <begin position="33"/>
        <end position="196"/>
    </location>
</feature>
<keyword evidence="2" id="KW-1185">Reference proteome</keyword>
<dbReference type="PANTHER" id="PTHR46560">
    <property type="entry name" value="CYPHER, ISOFORM B"/>
    <property type="match status" value="1"/>
</dbReference>
<organism evidence="2 4">
    <name type="scientific">Limulus polyphemus</name>
    <name type="common">Atlantic horseshoe crab</name>
    <dbReference type="NCBI Taxonomy" id="6850"/>
    <lineage>
        <taxon>Eukaryota</taxon>
        <taxon>Metazoa</taxon>
        <taxon>Ecdysozoa</taxon>
        <taxon>Arthropoda</taxon>
        <taxon>Chelicerata</taxon>
        <taxon>Merostomata</taxon>
        <taxon>Xiphosura</taxon>
        <taxon>Limulidae</taxon>
        <taxon>Limulus</taxon>
    </lineage>
</organism>
<dbReference type="InterPro" id="IPR056953">
    <property type="entry name" value="CUT_N"/>
</dbReference>
<evidence type="ECO:0000313" key="4">
    <source>
        <dbReference type="RefSeq" id="XP_022252583.1"/>
    </source>
</evidence>
<gene>
    <name evidence="3 4" type="primary">LOC106468541</name>
</gene>
<dbReference type="Gene3D" id="2.60.40.3210">
    <property type="entry name" value="Zona pellucida, ZP-N domain"/>
    <property type="match status" value="1"/>
</dbReference>
<name>A0ABM1T9M7_LIMPO</name>
<evidence type="ECO:0000313" key="3">
    <source>
        <dbReference type="RefSeq" id="XP_013784426.1"/>
    </source>
</evidence>
<dbReference type="RefSeq" id="XP_013784426.1">
    <property type="nucleotide sequence ID" value="XM_013928972.2"/>
</dbReference>
<dbReference type="PROSITE" id="PS51034">
    <property type="entry name" value="ZP_2"/>
    <property type="match status" value="1"/>
</dbReference>
<proteinExistence type="predicted"/>
<sequence length="196" mass="21958">MKEFKERLAAKAIMVCSLYCVIATADYDKVTLKCQEDHMSVDVETSENFSGILYTRGSFRKAECSYDAHTGRNFQLNIPLKGCNTKSENALYTNVLVLQHDDDLIIKGDAAFKLVCDYSPKVFTIRNDNEMVFTTNSTFTEAINNDPSFTVSATITLVDPDPSAKSILKHKKASVSNTTNIVVLTHKREKPFVKKI</sequence>
<protein>
    <submittedName>
        <fullName evidence="3 4">Uncharacterized protein LOC106468541</fullName>
    </submittedName>
</protein>
<dbReference type="InterPro" id="IPR001507">
    <property type="entry name" value="ZP_dom"/>
</dbReference>
<accession>A0ABM1T9M7</accession>
<dbReference type="GeneID" id="106468541"/>
<dbReference type="PANTHER" id="PTHR46560:SF7">
    <property type="entry name" value="RE59626P"/>
    <property type="match status" value="1"/>
</dbReference>
<evidence type="ECO:0000313" key="2">
    <source>
        <dbReference type="Proteomes" id="UP000694941"/>
    </source>
</evidence>